<dbReference type="GO" id="GO:0005681">
    <property type="term" value="C:spliceosomal complex"/>
    <property type="evidence" value="ECO:0007669"/>
    <property type="project" value="TreeGrafter"/>
</dbReference>
<feature type="region of interest" description="Disordered" evidence="4">
    <location>
        <begin position="229"/>
        <end position="328"/>
    </location>
</feature>
<protein>
    <submittedName>
        <fullName evidence="5">Uncharacterized protein</fullName>
    </submittedName>
</protein>
<comment type="caution">
    <text evidence="5">The sequence shown here is derived from an EMBL/GenBank/DDBJ whole genome shotgun (WGS) entry which is preliminary data.</text>
</comment>
<name>A0A0A2W0B2_BEABA</name>
<reference evidence="5 6" key="1">
    <citation type="submission" date="2012-10" db="EMBL/GenBank/DDBJ databases">
        <title>Genome sequencing and analysis of entomopathogenic fungi Beauveria bassiana D1-5.</title>
        <authorList>
            <person name="Li Q."/>
            <person name="Wang L."/>
            <person name="Zhang Z."/>
            <person name="Wang Q."/>
            <person name="Ren J."/>
            <person name="Wang M."/>
            <person name="Xu W."/>
            <person name="Wang J."/>
            <person name="Lu Y."/>
            <person name="Du Q."/>
            <person name="Sun Z."/>
        </authorList>
    </citation>
    <scope>NUCLEOTIDE SEQUENCE [LARGE SCALE GENOMIC DNA]</scope>
    <source>
        <strain evidence="5 6">D1-5</strain>
    </source>
</reference>
<sequence length="452" mass="49678">MWTIHLFSILRLQSMPYGKICLVGNDVPRFLGELDDGGTAGSLADILEELINRRFFTLHLALDLDNFSSACDKKSAAKGNKVNLSSLMESDEPGIRFKAKKRTKTLRQRDRDPSPDTTTTSIIAATPDAPASDNDNNSNEEAVEGADASSSVQAALKLRQSRTKHRFRGGVGFGRNEPAAHASSNDDTSLILRDAATTAAQGLPDRFMHQTGFIADADDRHMTAYVESRLSSRRGASAEQQQQQHHLAVHDGGEKRTEDMRRKTNAPGTVQTGTSTTSWTRLVEVQVPADVRSSNNNNSKKRSLDAADTTKQTPPRRRRNRRGSDDMKRDAMVEAFLHENKRTPLLPLIPTIIFFPHHFSRITNIAIIYSRCLRRLGCFCRGKRRRARREFPPAVHARGGRATAAQASGAQPAADDAEAAGAPAGKLGGSRNARAAVRDALLQQQELRKKGK</sequence>
<feature type="compositionally biased region" description="Low complexity" evidence="4">
    <location>
        <begin position="400"/>
        <end position="425"/>
    </location>
</feature>
<dbReference type="Pfam" id="PF07052">
    <property type="entry name" value="Hep_59"/>
    <property type="match status" value="1"/>
</dbReference>
<dbReference type="HOGENOM" id="CLU_047429_1_0_1"/>
<evidence type="ECO:0000256" key="2">
    <source>
        <dbReference type="ARBA" id="ARBA00007643"/>
    </source>
</evidence>
<dbReference type="eggNOG" id="ENOG502S5M8">
    <property type="taxonomic scope" value="Eukaryota"/>
</dbReference>
<evidence type="ECO:0000256" key="4">
    <source>
        <dbReference type="SAM" id="MobiDB-lite"/>
    </source>
</evidence>
<feature type="compositionally biased region" description="Basic residues" evidence="4">
    <location>
        <begin position="97"/>
        <end position="106"/>
    </location>
</feature>
<dbReference type="PANTHER" id="PTHR13486">
    <property type="entry name" value="TELOMERE LENGTH AND SILENCING PROTEIN 1 TLS1 FAMILY MEMBER"/>
    <property type="match status" value="1"/>
</dbReference>
<feature type="compositionally biased region" description="Low complexity" evidence="4">
    <location>
        <begin position="115"/>
        <end position="140"/>
    </location>
</feature>
<organism evidence="5 6">
    <name type="scientific">Beauveria bassiana D1-5</name>
    <dbReference type="NCBI Taxonomy" id="1245745"/>
    <lineage>
        <taxon>Eukaryota</taxon>
        <taxon>Fungi</taxon>
        <taxon>Dikarya</taxon>
        <taxon>Ascomycota</taxon>
        <taxon>Pezizomycotina</taxon>
        <taxon>Sordariomycetes</taxon>
        <taxon>Hypocreomycetidae</taxon>
        <taxon>Hypocreales</taxon>
        <taxon>Cordycipitaceae</taxon>
        <taxon>Beauveria</taxon>
    </lineage>
</organism>
<dbReference type="Proteomes" id="UP000030106">
    <property type="component" value="Unassembled WGS sequence"/>
</dbReference>
<dbReference type="OrthoDB" id="5627at2759"/>
<evidence type="ECO:0000256" key="3">
    <source>
        <dbReference type="ARBA" id="ARBA00023242"/>
    </source>
</evidence>
<evidence type="ECO:0000313" key="6">
    <source>
        <dbReference type="Proteomes" id="UP000030106"/>
    </source>
</evidence>
<comment type="similarity">
    <text evidence="2">Belongs to the TLS1 family.</text>
</comment>
<dbReference type="AlphaFoldDB" id="A0A0A2W0B2"/>
<dbReference type="EMBL" id="ANFO01000163">
    <property type="protein sequence ID" value="KGQ11870.1"/>
    <property type="molecule type" value="Genomic_DNA"/>
</dbReference>
<accession>A0A0A2W0B2</accession>
<evidence type="ECO:0000313" key="5">
    <source>
        <dbReference type="EMBL" id="KGQ11870.1"/>
    </source>
</evidence>
<feature type="compositionally biased region" description="Basic and acidic residues" evidence="4">
    <location>
        <begin position="248"/>
        <end position="262"/>
    </location>
</feature>
<dbReference type="InterPro" id="IPR010756">
    <property type="entry name" value="Tls1-like"/>
</dbReference>
<feature type="compositionally biased region" description="Low complexity" evidence="4">
    <location>
        <begin position="268"/>
        <end position="280"/>
    </location>
</feature>
<gene>
    <name evidence="5" type="ORF">BBAD15_g2395</name>
</gene>
<keyword evidence="3" id="KW-0539">Nucleus</keyword>
<evidence type="ECO:0000256" key="1">
    <source>
        <dbReference type="ARBA" id="ARBA00004123"/>
    </source>
</evidence>
<feature type="region of interest" description="Disordered" evidence="4">
    <location>
        <begin position="93"/>
        <end position="186"/>
    </location>
</feature>
<feature type="compositionally biased region" description="Basic residues" evidence="4">
    <location>
        <begin position="159"/>
        <end position="168"/>
    </location>
</feature>
<dbReference type="PANTHER" id="PTHR13486:SF2">
    <property type="entry name" value="SPLICING FACTOR C9ORF78"/>
    <property type="match status" value="1"/>
</dbReference>
<comment type="subcellular location">
    <subcellularLocation>
        <location evidence="1">Nucleus</location>
    </subcellularLocation>
</comment>
<feature type="region of interest" description="Disordered" evidence="4">
    <location>
        <begin position="387"/>
        <end position="432"/>
    </location>
</feature>
<proteinExistence type="inferred from homology"/>
<dbReference type="GO" id="GO:0000398">
    <property type="term" value="P:mRNA splicing, via spliceosome"/>
    <property type="evidence" value="ECO:0007669"/>
    <property type="project" value="TreeGrafter"/>
</dbReference>